<evidence type="ECO:0000256" key="1">
    <source>
        <dbReference type="SAM" id="MobiDB-lite"/>
    </source>
</evidence>
<evidence type="ECO:0000313" key="3">
    <source>
        <dbReference type="EMBL" id="RYO70508.1"/>
    </source>
</evidence>
<dbReference type="OrthoDB" id="3695230at2759"/>
<feature type="signal peptide" evidence="2">
    <location>
        <begin position="1"/>
        <end position="17"/>
    </location>
</feature>
<organism evidence="3 4">
    <name type="scientific">Alternaria arborescens</name>
    <dbReference type="NCBI Taxonomy" id="156630"/>
    <lineage>
        <taxon>Eukaryota</taxon>
        <taxon>Fungi</taxon>
        <taxon>Dikarya</taxon>
        <taxon>Ascomycota</taxon>
        <taxon>Pezizomycotina</taxon>
        <taxon>Dothideomycetes</taxon>
        <taxon>Pleosporomycetidae</taxon>
        <taxon>Pleosporales</taxon>
        <taxon>Pleosporineae</taxon>
        <taxon>Pleosporaceae</taxon>
        <taxon>Alternaria</taxon>
        <taxon>Alternaria sect. Alternaria</taxon>
    </lineage>
</organism>
<evidence type="ECO:0008006" key="5">
    <source>
        <dbReference type="Google" id="ProtNLM"/>
    </source>
</evidence>
<evidence type="ECO:0000256" key="2">
    <source>
        <dbReference type="SAM" id="SignalP"/>
    </source>
</evidence>
<feature type="compositionally biased region" description="Gly residues" evidence="1">
    <location>
        <begin position="64"/>
        <end position="76"/>
    </location>
</feature>
<proteinExistence type="predicted"/>
<reference evidence="4" key="1">
    <citation type="journal article" date="2019" name="bioRxiv">
        <title>Genomics, evolutionary history and diagnostics of the Alternaria alternata species group including apple and Asian pear pathotypes.</title>
        <authorList>
            <person name="Armitage A.D."/>
            <person name="Cockerton H.M."/>
            <person name="Sreenivasaprasad S."/>
            <person name="Woodhall J.W."/>
            <person name="Lane C.R."/>
            <person name="Harrison R.J."/>
            <person name="Clarkson J.P."/>
        </authorList>
    </citation>
    <scope>NUCLEOTIDE SEQUENCE [LARGE SCALE GENOMIC DNA]</scope>
    <source>
        <strain evidence="4">RGR 97.0016</strain>
    </source>
</reference>
<dbReference type="AlphaFoldDB" id="A0A4V1X7M5"/>
<name>A0A4V1X7M5_9PLEO</name>
<gene>
    <name evidence="3" type="ORF">AA0113_g3195</name>
</gene>
<evidence type="ECO:0000313" key="4">
    <source>
        <dbReference type="Proteomes" id="UP000293823"/>
    </source>
</evidence>
<accession>A0A4V1X7M5</accession>
<protein>
    <recommendedName>
        <fullName evidence="5">RxLR effector protein</fullName>
    </recommendedName>
</protein>
<comment type="caution">
    <text evidence="3">The sequence shown here is derived from an EMBL/GenBank/DDBJ whole genome shotgun (WGS) entry which is preliminary data.</text>
</comment>
<feature type="chain" id="PRO_5020321987" description="RxLR effector protein" evidence="2">
    <location>
        <begin position="18"/>
        <end position="109"/>
    </location>
</feature>
<sequence length="109" mass="11077">MKFTAATILLFATLALASPAPIANPDAVAEPVTIETREQFRNALSARDGLTAPEVQLEERSSSGGKGGKGGKGSGGNSSSAASDMLSPSRVLQVAALGLGVVEVVRLWP</sequence>
<dbReference type="EMBL" id="PEJP01000010">
    <property type="protein sequence ID" value="RYO70508.1"/>
    <property type="molecule type" value="Genomic_DNA"/>
</dbReference>
<keyword evidence="4" id="KW-1185">Reference proteome</keyword>
<dbReference type="Proteomes" id="UP000293823">
    <property type="component" value="Unassembled WGS sequence"/>
</dbReference>
<feature type="region of interest" description="Disordered" evidence="1">
    <location>
        <begin position="45"/>
        <end position="84"/>
    </location>
</feature>
<keyword evidence="2" id="KW-0732">Signal</keyword>